<evidence type="ECO:0000256" key="1">
    <source>
        <dbReference type="SAM" id="MobiDB-lite"/>
    </source>
</evidence>
<feature type="region of interest" description="Disordered" evidence="1">
    <location>
        <begin position="186"/>
        <end position="209"/>
    </location>
</feature>
<sequence>MTPGLQTETRPVEVGETMVVRGVTNRRPDDNTITVEVIDGPSAADFDSAATDEWSRNGIWSVNLSTEGIEPGTYTLEVDDGDNTDIVQFEVVEEGAGQQDGEQQDETTTTEQPETTETGENETTTTEEGNETTAAGQNETDVGEETTAAAGNQTEQAQAGNTLEIQSEGTPLNYTLSFAGDVEAVSDQTEGTDEVQDGTVTGQVGDGDESDAYEFVGRITDISAEGDLGNATFVLNGEEVEPGDLPDATANNSSMVAPAVPTVPA</sequence>
<organism evidence="2 3">
    <name type="scientific">Halorussus caseinilyticus</name>
    <dbReference type="NCBI Taxonomy" id="3034025"/>
    <lineage>
        <taxon>Archaea</taxon>
        <taxon>Methanobacteriati</taxon>
        <taxon>Methanobacteriota</taxon>
        <taxon>Stenosarchaea group</taxon>
        <taxon>Halobacteria</taxon>
        <taxon>Halobacteriales</taxon>
        <taxon>Haladaptataceae</taxon>
        <taxon>Halorussus</taxon>
    </lineage>
</organism>
<name>A0ABD5WNW1_9EURY</name>
<proteinExistence type="predicted"/>
<dbReference type="RefSeq" id="WP_382209759.1">
    <property type="nucleotide sequence ID" value="NZ_JBHSZH010000005.1"/>
</dbReference>
<keyword evidence="3" id="KW-1185">Reference proteome</keyword>
<feature type="compositionally biased region" description="Low complexity" evidence="1">
    <location>
        <begin position="94"/>
        <end position="137"/>
    </location>
</feature>
<dbReference type="AlphaFoldDB" id="A0ABD5WNW1"/>
<feature type="region of interest" description="Disordered" evidence="1">
    <location>
        <begin position="94"/>
        <end position="158"/>
    </location>
</feature>
<evidence type="ECO:0000313" key="2">
    <source>
        <dbReference type="EMBL" id="MFC7080535.1"/>
    </source>
</evidence>
<dbReference type="EMBL" id="JBHSZH010000005">
    <property type="protein sequence ID" value="MFC7080535.1"/>
    <property type="molecule type" value="Genomic_DNA"/>
</dbReference>
<dbReference type="Proteomes" id="UP001596407">
    <property type="component" value="Unassembled WGS sequence"/>
</dbReference>
<comment type="caution">
    <text evidence="2">The sequence shown here is derived from an EMBL/GenBank/DDBJ whole genome shotgun (WGS) entry which is preliminary data.</text>
</comment>
<reference evidence="2 3" key="1">
    <citation type="journal article" date="2019" name="Int. J. Syst. Evol. Microbiol.">
        <title>The Global Catalogue of Microorganisms (GCM) 10K type strain sequencing project: providing services to taxonomists for standard genome sequencing and annotation.</title>
        <authorList>
            <consortium name="The Broad Institute Genomics Platform"/>
            <consortium name="The Broad Institute Genome Sequencing Center for Infectious Disease"/>
            <person name="Wu L."/>
            <person name="Ma J."/>
        </authorList>
    </citation>
    <scope>NUCLEOTIDE SEQUENCE [LARGE SCALE GENOMIC DNA]</scope>
    <source>
        <strain evidence="2 3">DT72</strain>
    </source>
</reference>
<evidence type="ECO:0000313" key="3">
    <source>
        <dbReference type="Proteomes" id="UP001596407"/>
    </source>
</evidence>
<gene>
    <name evidence="2" type="ORF">ACFQJ6_10805</name>
</gene>
<protein>
    <submittedName>
        <fullName evidence="2">Uncharacterized protein</fullName>
    </submittedName>
</protein>
<feature type="region of interest" description="Disordered" evidence="1">
    <location>
        <begin position="238"/>
        <end position="265"/>
    </location>
</feature>
<feature type="compositionally biased region" description="Polar residues" evidence="1">
    <location>
        <begin position="149"/>
        <end position="158"/>
    </location>
</feature>
<accession>A0ABD5WNW1</accession>